<comment type="caution">
    <text evidence="2">The sequence shown here is derived from an EMBL/GenBank/DDBJ whole genome shotgun (WGS) entry which is preliminary data.</text>
</comment>
<dbReference type="AlphaFoldDB" id="A0A4S8Q9U9"/>
<keyword evidence="1" id="KW-0472">Membrane</keyword>
<keyword evidence="1" id="KW-0812">Transmembrane</keyword>
<evidence type="ECO:0008006" key="4">
    <source>
        <dbReference type="Google" id="ProtNLM"/>
    </source>
</evidence>
<feature type="transmembrane region" description="Helical" evidence="1">
    <location>
        <begin position="20"/>
        <end position="41"/>
    </location>
</feature>
<organism evidence="2 3">
    <name type="scientific">Glycomyces buryatensis</name>
    <dbReference type="NCBI Taxonomy" id="2570927"/>
    <lineage>
        <taxon>Bacteria</taxon>
        <taxon>Bacillati</taxon>
        <taxon>Actinomycetota</taxon>
        <taxon>Actinomycetes</taxon>
        <taxon>Glycomycetales</taxon>
        <taxon>Glycomycetaceae</taxon>
        <taxon>Glycomyces</taxon>
    </lineage>
</organism>
<dbReference type="EMBL" id="STGY01000057">
    <property type="protein sequence ID" value="THV40231.1"/>
    <property type="molecule type" value="Genomic_DNA"/>
</dbReference>
<feature type="transmembrane region" description="Helical" evidence="1">
    <location>
        <begin position="65"/>
        <end position="86"/>
    </location>
</feature>
<sequence>MLGDDFLMQSTFRADLVPMWVKIAVWMVPLCCVPSVAWRLVHSLGTLAHDQDTCGSAGGSLLENIYVAALLPAGQLGLALLTLGLIRPWGEVLPPWLPVLGGRRVPVALAVATAAAGAVLVLVGYWYSVVEDLWGPLLLSEPVTAMNPVPAGCPNSLGWDVLRWYIPMALWPPLLLAVTWHYLRRRTGVGGS</sequence>
<keyword evidence="3" id="KW-1185">Reference proteome</keyword>
<evidence type="ECO:0000256" key="1">
    <source>
        <dbReference type="SAM" id="Phobius"/>
    </source>
</evidence>
<proteinExistence type="predicted"/>
<reference evidence="2 3" key="2">
    <citation type="submission" date="2019-05" db="EMBL/GenBank/DDBJ databases">
        <title>Glycomyces buryatensis sp. nov.</title>
        <authorList>
            <person name="Nikitina E."/>
        </authorList>
    </citation>
    <scope>NUCLEOTIDE SEQUENCE [LARGE SCALE GENOMIC DNA]</scope>
    <source>
        <strain evidence="2 3">18</strain>
    </source>
</reference>
<name>A0A4S8Q9U9_9ACTN</name>
<feature type="transmembrane region" description="Helical" evidence="1">
    <location>
        <begin position="164"/>
        <end position="183"/>
    </location>
</feature>
<keyword evidence="1" id="KW-1133">Transmembrane helix</keyword>
<dbReference type="OrthoDB" id="2717873at2"/>
<gene>
    <name evidence="2" type="ORF">FAB82_16190</name>
</gene>
<feature type="transmembrane region" description="Helical" evidence="1">
    <location>
        <begin position="107"/>
        <end position="127"/>
    </location>
</feature>
<accession>A0A4S8Q9U9</accession>
<evidence type="ECO:0000313" key="3">
    <source>
        <dbReference type="Proteomes" id="UP000308760"/>
    </source>
</evidence>
<protein>
    <recommendedName>
        <fullName evidence="4">DUF3995 domain-containing protein</fullName>
    </recommendedName>
</protein>
<reference evidence="3" key="1">
    <citation type="submission" date="2019-04" db="EMBL/GenBank/DDBJ databases">
        <title>Nocardioides xinjiangensis sp. nov.</title>
        <authorList>
            <person name="Liu S."/>
        </authorList>
    </citation>
    <scope>NUCLEOTIDE SEQUENCE [LARGE SCALE GENOMIC DNA]</scope>
    <source>
        <strain evidence="3">18</strain>
    </source>
</reference>
<dbReference type="RefSeq" id="WP_136535576.1">
    <property type="nucleotide sequence ID" value="NZ_STGY01000057.1"/>
</dbReference>
<evidence type="ECO:0000313" key="2">
    <source>
        <dbReference type="EMBL" id="THV40231.1"/>
    </source>
</evidence>
<dbReference type="Proteomes" id="UP000308760">
    <property type="component" value="Unassembled WGS sequence"/>
</dbReference>